<reference evidence="2" key="1">
    <citation type="journal article" date="2019" name="Int. J. Syst. Evol. Microbiol.">
        <title>The Global Catalogue of Microorganisms (GCM) 10K type strain sequencing project: providing services to taxonomists for standard genome sequencing and annotation.</title>
        <authorList>
            <consortium name="The Broad Institute Genomics Platform"/>
            <consortium name="The Broad Institute Genome Sequencing Center for Infectious Disease"/>
            <person name="Wu L."/>
            <person name="Ma J."/>
        </authorList>
    </citation>
    <scope>NUCLEOTIDE SEQUENCE [LARGE SCALE GENOMIC DNA]</scope>
    <source>
        <strain evidence="2">CGMCC 1.12479</strain>
    </source>
</reference>
<dbReference type="InterPro" id="IPR011034">
    <property type="entry name" value="Formyl_transferase-like_C_sf"/>
</dbReference>
<organism evidence="1 2">
    <name type="scientific">Belliella aquatica</name>
    <dbReference type="NCBI Taxonomy" id="1323734"/>
    <lineage>
        <taxon>Bacteria</taxon>
        <taxon>Pseudomonadati</taxon>
        <taxon>Bacteroidota</taxon>
        <taxon>Cytophagia</taxon>
        <taxon>Cytophagales</taxon>
        <taxon>Cyclobacteriaceae</taxon>
        <taxon>Belliella</taxon>
    </lineage>
</organism>
<comment type="caution">
    <text evidence="1">The sequence shown here is derived from an EMBL/GenBank/DDBJ whole genome shotgun (WGS) entry which is preliminary data.</text>
</comment>
<sequence>MGILNLSIDIQNPEDSFKRIANDLLNQYVLISGEKSFRICEIEFYYTGVNHDDKYTHGHELQRTSGHWYQHGSGLDITCGNENFYGGILIRAIERIDEPISNEEKYIYGPLKCLQAFMSGFKSIVKHEVTFGLEKANQGTLSLEKILSAPRAGLNPDRDPEMYSKMYRFFIYPMKKHEPKGEIIASLREHISDEELKEMFGWKTLPEKKTT</sequence>
<dbReference type="EMBL" id="BMFD01000003">
    <property type="protein sequence ID" value="GGC35426.1"/>
    <property type="molecule type" value="Genomic_DNA"/>
</dbReference>
<dbReference type="RefSeq" id="WP_188440878.1">
    <property type="nucleotide sequence ID" value="NZ_BMFD01000003.1"/>
</dbReference>
<keyword evidence="2" id="KW-1185">Reference proteome</keyword>
<dbReference type="SUPFAM" id="SSF50486">
    <property type="entry name" value="FMT C-terminal domain-like"/>
    <property type="match status" value="1"/>
</dbReference>
<accession>A0ABQ1M6B3</accession>
<evidence type="ECO:0000313" key="2">
    <source>
        <dbReference type="Proteomes" id="UP000635885"/>
    </source>
</evidence>
<gene>
    <name evidence="1" type="ORF">GCM10010993_12910</name>
</gene>
<protein>
    <submittedName>
        <fullName evidence="1">Uncharacterized protein</fullName>
    </submittedName>
</protein>
<proteinExistence type="predicted"/>
<dbReference type="Proteomes" id="UP000635885">
    <property type="component" value="Unassembled WGS sequence"/>
</dbReference>
<evidence type="ECO:0000313" key="1">
    <source>
        <dbReference type="EMBL" id="GGC35426.1"/>
    </source>
</evidence>
<name>A0ABQ1M6B3_9BACT</name>